<dbReference type="Proteomes" id="UP000635606">
    <property type="component" value="Unassembled WGS sequence"/>
</dbReference>
<proteinExistence type="inferred from homology"/>
<comment type="subcellular location">
    <subcellularLocation>
        <location evidence="1">Cytoplasm</location>
    </subcellularLocation>
</comment>
<evidence type="ECO:0000256" key="1">
    <source>
        <dbReference type="ARBA" id="ARBA00004496"/>
    </source>
</evidence>
<evidence type="ECO:0000256" key="4">
    <source>
        <dbReference type="ARBA" id="ARBA00022857"/>
    </source>
</evidence>
<dbReference type="GO" id="GO:0006729">
    <property type="term" value="P:tetrahydrobiopterin biosynthetic process"/>
    <property type="evidence" value="ECO:0007669"/>
    <property type="project" value="TreeGrafter"/>
</dbReference>
<dbReference type="InterPro" id="IPR002347">
    <property type="entry name" value="SDR_fam"/>
</dbReference>
<accession>A0A8J3ZUG5</accession>
<dbReference type="SUPFAM" id="SSF51735">
    <property type="entry name" value="NAD(P)-binding Rossmann-fold domains"/>
    <property type="match status" value="1"/>
</dbReference>
<comment type="caution">
    <text evidence="6">The sequence shown here is derived from an EMBL/GenBank/DDBJ whole genome shotgun (WGS) entry which is preliminary data.</text>
</comment>
<evidence type="ECO:0000313" key="6">
    <source>
        <dbReference type="EMBL" id="GIJ69202.1"/>
    </source>
</evidence>
<evidence type="ECO:0000256" key="5">
    <source>
        <dbReference type="ARBA" id="ARBA00023002"/>
    </source>
</evidence>
<dbReference type="AlphaFoldDB" id="A0A8J3ZUG5"/>
<keyword evidence="7" id="KW-1185">Reference proteome</keyword>
<dbReference type="PRINTS" id="PR00081">
    <property type="entry name" value="GDHRDH"/>
</dbReference>
<dbReference type="PROSITE" id="PS00061">
    <property type="entry name" value="ADH_SHORT"/>
    <property type="match status" value="1"/>
</dbReference>
<dbReference type="InterPro" id="IPR020904">
    <property type="entry name" value="Sc_DH/Rdtase_CS"/>
</dbReference>
<evidence type="ECO:0000313" key="7">
    <source>
        <dbReference type="Proteomes" id="UP000635606"/>
    </source>
</evidence>
<keyword evidence="5" id="KW-0560">Oxidoreductase</keyword>
<dbReference type="PANTHER" id="PTHR44085">
    <property type="entry name" value="SEPIAPTERIN REDUCTASE"/>
    <property type="match status" value="1"/>
</dbReference>
<sequence length="223" mass="23711">MITGVSRGLGEALFEQLAADREHRVAGLGRTFTEKQRGLAAAEPERVALYTMDFAAATLDLARPLRWAAEGASHAYLILNAGMVEPVGPVGQLDPVVVRDSIAVNLTVPMLAASTFLTVLPPGTPGTVLFISSGAATRPIEGWAAYCAAKAGGEMFFRVLAEERPGITVASINPGRMDTGMQGVLRRSEFPTKQSYVDAYEEGTLGRPEDVAARIISEHVTRG</sequence>
<dbReference type="EMBL" id="BOPH01000057">
    <property type="protein sequence ID" value="GIJ69202.1"/>
    <property type="molecule type" value="Genomic_DNA"/>
</dbReference>
<evidence type="ECO:0000256" key="3">
    <source>
        <dbReference type="ARBA" id="ARBA00022490"/>
    </source>
</evidence>
<dbReference type="InterPro" id="IPR036291">
    <property type="entry name" value="NAD(P)-bd_dom_sf"/>
</dbReference>
<dbReference type="Pfam" id="PF00106">
    <property type="entry name" value="adh_short"/>
    <property type="match status" value="1"/>
</dbReference>
<dbReference type="GO" id="GO:0004757">
    <property type="term" value="F:sepiapterin reductase (NADP+) activity"/>
    <property type="evidence" value="ECO:0007669"/>
    <property type="project" value="TreeGrafter"/>
</dbReference>
<protein>
    <submittedName>
        <fullName evidence="6">Short-chain dehydrogenase</fullName>
    </submittedName>
</protein>
<gene>
    <name evidence="6" type="ORF">Voc01_041190</name>
</gene>
<name>A0A8J3ZUG5_9ACTN</name>
<comment type="similarity">
    <text evidence="2">Belongs to the short-chain dehydrogenases/reductases (SDR) family.</text>
</comment>
<organism evidence="6 7">
    <name type="scientific">Virgisporangium ochraceum</name>
    <dbReference type="NCBI Taxonomy" id="65505"/>
    <lineage>
        <taxon>Bacteria</taxon>
        <taxon>Bacillati</taxon>
        <taxon>Actinomycetota</taxon>
        <taxon>Actinomycetes</taxon>
        <taxon>Micromonosporales</taxon>
        <taxon>Micromonosporaceae</taxon>
        <taxon>Virgisporangium</taxon>
    </lineage>
</organism>
<reference evidence="6" key="1">
    <citation type="submission" date="2021-01" db="EMBL/GenBank/DDBJ databases">
        <title>Whole genome shotgun sequence of Virgisporangium ochraceum NBRC 16418.</title>
        <authorList>
            <person name="Komaki H."/>
            <person name="Tamura T."/>
        </authorList>
    </citation>
    <scope>NUCLEOTIDE SEQUENCE</scope>
    <source>
        <strain evidence="6">NBRC 16418</strain>
    </source>
</reference>
<dbReference type="InterPro" id="IPR051721">
    <property type="entry name" value="Biopterin_syn/organic_redct"/>
</dbReference>
<evidence type="ECO:0000256" key="2">
    <source>
        <dbReference type="ARBA" id="ARBA00006484"/>
    </source>
</evidence>
<dbReference type="Gene3D" id="3.40.50.720">
    <property type="entry name" value="NAD(P)-binding Rossmann-like Domain"/>
    <property type="match status" value="1"/>
</dbReference>
<dbReference type="GO" id="GO:0005737">
    <property type="term" value="C:cytoplasm"/>
    <property type="evidence" value="ECO:0007669"/>
    <property type="project" value="UniProtKB-SubCell"/>
</dbReference>
<dbReference type="PANTHER" id="PTHR44085:SF2">
    <property type="entry name" value="SEPIAPTERIN REDUCTASE"/>
    <property type="match status" value="1"/>
</dbReference>
<keyword evidence="4" id="KW-0521">NADP</keyword>
<keyword evidence="3" id="KW-0963">Cytoplasm</keyword>